<evidence type="ECO:0000313" key="1">
    <source>
        <dbReference type="EMBL" id="CAL8107862.1"/>
    </source>
</evidence>
<reference evidence="1 2" key="1">
    <citation type="submission" date="2024-08" db="EMBL/GenBank/DDBJ databases">
        <authorList>
            <person name="Cucini C."/>
            <person name="Frati F."/>
        </authorList>
    </citation>
    <scope>NUCLEOTIDE SEQUENCE [LARGE SCALE GENOMIC DNA]</scope>
</reference>
<dbReference type="Proteomes" id="UP001642540">
    <property type="component" value="Unassembled WGS sequence"/>
</dbReference>
<protein>
    <submittedName>
        <fullName evidence="1">Uncharacterized protein</fullName>
    </submittedName>
</protein>
<comment type="caution">
    <text evidence="1">The sequence shown here is derived from an EMBL/GenBank/DDBJ whole genome shotgun (WGS) entry which is preliminary data.</text>
</comment>
<organism evidence="1 2">
    <name type="scientific">Orchesella dallaii</name>
    <dbReference type="NCBI Taxonomy" id="48710"/>
    <lineage>
        <taxon>Eukaryota</taxon>
        <taxon>Metazoa</taxon>
        <taxon>Ecdysozoa</taxon>
        <taxon>Arthropoda</taxon>
        <taxon>Hexapoda</taxon>
        <taxon>Collembola</taxon>
        <taxon>Entomobryomorpha</taxon>
        <taxon>Entomobryoidea</taxon>
        <taxon>Orchesellidae</taxon>
        <taxon>Orchesellinae</taxon>
        <taxon>Orchesella</taxon>
    </lineage>
</organism>
<evidence type="ECO:0000313" key="2">
    <source>
        <dbReference type="Proteomes" id="UP001642540"/>
    </source>
</evidence>
<sequence length="204" mass="23545">MRYGRNVWRRSLLKANQARLRKIQKEIEFKDLLIKFHKRYLVLRNAGDYCSALEVELQSELTNHDGKREEYCQLMIDLPRRRSGPNPNASSHRSILHDYHLAVHRADIFCNKVKEGIASKNAEFEKIKGMIQLGQNDQLKRRTKADPVGLEKQLEQAIAKTEEIKSNLDSLKLQWDAVKDDLNGGIDSCIQDVIALEVVGHKEE</sequence>
<name>A0ABP1QT94_9HEXA</name>
<dbReference type="EMBL" id="CAXLJM020000039">
    <property type="protein sequence ID" value="CAL8107862.1"/>
    <property type="molecule type" value="Genomic_DNA"/>
</dbReference>
<gene>
    <name evidence="1" type="ORF">ODALV1_LOCUS12795</name>
</gene>
<accession>A0ABP1QT94</accession>
<keyword evidence="2" id="KW-1185">Reference proteome</keyword>
<proteinExistence type="predicted"/>